<name>A0AC34RSW1_9BILA</name>
<organism evidence="1 2">
    <name type="scientific">Panagrolaimus sp. JU765</name>
    <dbReference type="NCBI Taxonomy" id="591449"/>
    <lineage>
        <taxon>Eukaryota</taxon>
        <taxon>Metazoa</taxon>
        <taxon>Ecdysozoa</taxon>
        <taxon>Nematoda</taxon>
        <taxon>Chromadorea</taxon>
        <taxon>Rhabditida</taxon>
        <taxon>Tylenchina</taxon>
        <taxon>Panagrolaimomorpha</taxon>
        <taxon>Panagrolaimoidea</taxon>
        <taxon>Panagrolaimidae</taxon>
        <taxon>Panagrolaimus</taxon>
    </lineage>
</organism>
<reference evidence="2" key="1">
    <citation type="submission" date="2022-11" db="UniProtKB">
        <authorList>
            <consortium name="WormBaseParasite"/>
        </authorList>
    </citation>
    <scope>IDENTIFICATION</scope>
</reference>
<dbReference type="Proteomes" id="UP000887576">
    <property type="component" value="Unplaced"/>
</dbReference>
<dbReference type="WBParaSite" id="JU765_v2.g9952.t1">
    <property type="protein sequence ID" value="JU765_v2.g9952.t1"/>
    <property type="gene ID" value="JU765_v2.g9952"/>
</dbReference>
<accession>A0AC34RSW1</accession>
<evidence type="ECO:0000313" key="1">
    <source>
        <dbReference type="Proteomes" id="UP000887576"/>
    </source>
</evidence>
<proteinExistence type="predicted"/>
<evidence type="ECO:0000313" key="2">
    <source>
        <dbReference type="WBParaSite" id="JU765_v2.g9952.t1"/>
    </source>
</evidence>
<sequence length="121" mass="13609">MSTSAKFREFIAEPMGDKEVTAIAGIGETYGKKLTEKGYDKAYVLLGQFLLLKKDKELFIDWLKEEAGITANHGKNAADSIIVIHKCFVIGYLDDFIRSISVRSDQIVFTIFLHSIFPAIF</sequence>
<protein>
    <submittedName>
        <fullName evidence="2">Barrier-to-autointegration factor</fullName>
    </submittedName>
</protein>